<keyword evidence="2" id="KW-1185">Reference proteome</keyword>
<evidence type="ECO:0000313" key="2">
    <source>
        <dbReference type="Proteomes" id="UP001177260"/>
    </source>
</evidence>
<accession>A0ACC3AS57</accession>
<reference evidence="1 2" key="1">
    <citation type="journal article" date="2023" name="ACS Omega">
        <title>Identification of the Neoaspergillic Acid Biosynthesis Gene Cluster by Establishing an In Vitro CRISPR-Ribonucleoprotein Genetic System in Aspergillus melleus.</title>
        <authorList>
            <person name="Yuan B."/>
            <person name="Grau M.F."/>
            <person name="Murata R.M."/>
            <person name="Torok T."/>
            <person name="Venkateswaran K."/>
            <person name="Stajich J.E."/>
            <person name="Wang C.C.C."/>
        </authorList>
    </citation>
    <scope>NUCLEOTIDE SEQUENCE [LARGE SCALE GENOMIC DNA]</scope>
    <source>
        <strain evidence="1 2">IMV 1140</strain>
    </source>
</reference>
<proteinExistence type="predicted"/>
<dbReference type="Proteomes" id="UP001177260">
    <property type="component" value="Unassembled WGS sequence"/>
</dbReference>
<sequence length="2599" mass="286261">MAPPPVNGQNNGVSESLEPEAIAVTGFSLRFPQDATSPQKLWEVIQEARSVVSEVPPDRFNINGFHHPNASRNDTINSRGGHFLKENVAAFDAPFFSMNPSEVESMDPQQRGLLETTYRALENAGVPLETAAGSNTSVYVGALGVDYNRFFESDDEVHATYKATGNSAAILSNRLSWFYDLRGPSMTIETACSSSLIAMHLACQGLRANESRMSLVCGSQLYLEPLTSAISLSALQFMSPGSQCHSFDACGDGYGKGEGFVVLVLKRLSDALKDGDLIRAVIRATSTNQDGRTPGISQPSLAAQEDSIRKAYRLGGLDLAETRLFETHGAGTSLGDRTEAGAIRSVFQQYRSPEDPMYIGAVKANIGHLEAAAGLAGVVKTILSLEKGIIPPIAGLENLNPGIKAKEWHLRFPTKALPWPSDGVRRASVNAFGYGGSNAHAVLDDAYNYLRERGLEGNHVTVKTPPTLEAVSSSDALSAVENNGDPHNGTSDRAVPRAPFLFVLSASDSGGVDRLRTAYEEWLEAVPGTVGSEELRDLAYTLSNRRSRLPWKSFALADSPGDLRGKLTTMSKPIRSSTIPKLQFVFTGQGAQWARMGLELLGFDTFKASISQAEVHMKKLGSTWSLMDELQKPAESTLIDSPSLAQPLCTALQVALVELLRTWGITPWGVVGHSSGEIAAAFCAGALSRESAWTVAYFRGALAAKLAKQTESTPERGAMMAVGLSRADLLPFLTEIAALHGEGSLTVGCTNSAKNLTITGLEKSIDVLKARLDDEAIFARKLNIPVAYHSSHMEAIAEEYRSQLQSISPPSTSSDMDKLPLFVSSVSGKAIATKQLSLPDYWVRNLVSEVQFSEAITQLATASGDDTESTLQSDYYVEIGPHSAMQRAIKDNIVRQDVKYDTSMRRDVSALSSLQELAGKLWAEGYPVEVDVINDQGLSKPAKLVADLPEYPFNHSQTYWLESRLFKNYRFRDHIRHELLGIPTTDWNPLEPRFRFTIRVSDLPWLTDHQMNGLPVYPAAGMTVMAIEAARYLAKPGKTVKGYHLRDVSIYSALVVPNTPEGVESQIYLRDQGNSRTTGIKSIDCRDFRVSVYSDNEWRDVCAGSITIEYDEPADEVHVGDEDALTHNECQTRYQEALQRCSAKSTRDVFYETGHKVGYGFGPLFNTLHDIAYNPDEEEAVAVLYPDEWKAKVPALNADVQPHIIHPTTLDGVFQVTAAATTSGGTVAGPLQAPTQLRDVWISHDLLSRTPSTKLQVFAETTRQAVRETDSSMLVINADSGAPVIVIHGYRVTTVSSLQYTPSEKREIFYRLDWKPDVDMLDRAQVEEYCREKAPMPVEWTPPKAVVALYYMSAMLKELNAQGLESFKPHFQKYLAWVQLHFQHLGDSNLLMHSSWKEIMEDEARRTRYLNDFQAKGPVERAIHEVCRNLTSIVREETDPLELLFNQEMAKDLYADETFLVTGKRMATYIDVLAHKHSNMDILEIGGGTGSGTQHILSVLGTQGEHEGATPRYSSYTFTDISPSFFEKAKARFTDHVDRMKFQTLDIERSPVDQGFEEGRYDLVIASAVLHATECVADTLKHARSLLRPGGYLVLMEPTNKHDTVLNAIWGLLPGWWRSQEKDRSWSPLYSHAEWDRYLQQSGFTGLETALTDFPELDQHTYSLLLSRAAPDVIPSVSRLPESLLIATKTEYQLAVAQEIASYVKSNTESSRVKILTVDEKRQPEQEGLSSSVCISLLDLGRPFLVNMSESEFAALKQIVGSAKRIYWVTSGAGENATCPENAMSSGFSRAIMLEQPDRHITNVDLEEADEQDANPARISRAIIDILESSINVSENDHREGDYRTVSGAALIPRVVEAHDINNYVHGQTGTHVIEKLSVGKEPTEALQIQFTPGQMDSFRFVRDETHSQPLPADEVEVEVKSSGINFADVMCVLGQISDTYIGHEYAGVVRRVGSEVQGFAPGDRICGVGSGTFRTFMRSKVHDIIPIPDSLRFTDAVPGVWLTALYGIVHLGRLRQGESVLIHAAAGAVGQAAIQLAQNAGADVFVTVSSTAKKSLLQKQYGIPDNRFFSSRRMAFGKQILRATGGRGVDVILNSSSGEQLAETWRCIAPLGRFVEIGKRDIYSFQKLSMYPFSRNATFAALDLQAIYQKHPNVIAELNKELKELLFANKLGPPQPITTFSRADFESAFRYLQTGRHMGKAVIDWEAPAEIPYIPTVDPEYEFDPNASYVIAGGLGGIGRSLAQWIVDRGAKHLILLSRSGAVSEPSQELVRKLTRRGVNVAAPQCDISDAQMLGDILHGCTKTMPPIKGVIQATMVLRDVLFEHMTKEEWQAVLEPKVTGTWNLHHKLPQNLDFFVILSSLGGMIGAFGQSQYNGAGTFQDAFARHRWTQGQKCISIDVGLVTAVGYVAEQGMKEMWVGRGFDVLEEHELHSVVDWACSPHRTVSSAWGTQVLTAVNRPSKNPEKELLPYMKRPLYRHLRQTNQQGTADSSAPASSTTVDYGALIRAAQSEADAGRVIATALARKLSQALTVPEEDIDTGRPVHSFGVDSLVAVELRFWFTNQMKAEISVFNILANTSIQELGRLAASKSQFWQKSE</sequence>
<name>A0ACC3AS57_9EURO</name>
<comment type="caution">
    <text evidence="1">The sequence shown here is derived from an EMBL/GenBank/DDBJ whole genome shotgun (WGS) entry which is preliminary data.</text>
</comment>
<protein>
    <submittedName>
        <fullName evidence="1">Type I Iterative Polyketide synthase (PKS)</fullName>
    </submittedName>
</protein>
<dbReference type="EMBL" id="JAOPJF010000086">
    <property type="protein sequence ID" value="KAK1140308.1"/>
    <property type="molecule type" value="Genomic_DNA"/>
</dbReference>
<gene>
    <name evidence="1" type="ORF">N8T08_010511</name>
</gene>
<organism evidence="1 2">
    <name type="scientific">Aspergillus melleus</name>
    <dbReference type="NCBI Taxonomy" id="138277"/>
    <lineage>
        <taxon>Eukaryota</taxon>
        <taxon>Fungi</taxon>
        <taxon>Dikarya</taxon>
        <taxon>Ascomycota</taxon>
        <taxon>Pezizomycotina</taxon>
        <taxon>Eurotiomycetes</taxon>
        <taxon>Eurotiomycetidae</taxon>
        <taxon>Eurotiales</taxon>
        <taxon>Aspergillaceae</taxon>
        <taxon>Aspergillus</taxon>
        <taxon>Aspergillus subgen. Circumdati</taxon>
    </lineage>
</organism>
<evidence type="ECO:0000313" key="1">
    <source>
        <dbReference type="EMBL" id="KAK1140308.1"/>
    </source>
</evidence>